<dbReference type="SMART" id="SM00387">
    <property type="entry name" value="HATPase_c"/>
    <property type="match status" value="1"/>
</dbReference>
<evidence type="ECO:0000256" key="4">
    <source>
        <dbReference type="ARBA" id="ARBA00022475"/>
    </source>
</evidence>
<keyword evidence="4" id="KW-1003">Cell membrane</keyword>
<keyword evidence="8 16" id="KW-0812">Transmembrane</keyword>
<evidence type="ECO:0000256" key="5">
    <source>
        <dbReference type="ARBA" id="ARBA00022519"/>
    </source>
</evidence>
<keyword evidence="13" id="KW-0902">Two-component regulatory system</keyword>
<dbReference type="GO" id="GO:0000155">
    <property type="term" value="F:phosphorelay sensor kinase activity"/>
    <property type="evidence" value="ECO:0007669"/>
    <property type="project" value="InterPro"/>
</dbReference>
<evidence type="ECO:0000256" key="3">
    <source>
        <dbReference type="ARBA" id="ARBA00012438"/>
    </source>
</evidence>
<evidence type="ECO:0000259" key="17">
    <source>
        <dbReference type="PROSITE" id="PS50109"/>
    </source>
</evidence>
<dbReference type="Pfam" id="PF00672">
    <property type="entry name" value="HAMP"/>
    <property type="match status" value="1"/>
</dbReference>
<evidence type="ECO:0000259" key="18">
    <source>
        <dbReference type="PROSITE" id="PS50885"/>
    </source>
</evidence>
<evidence type="ECO:0000256" key="7">
    <source>
        <dbReference type="ARBA" id="ARBA00022679"/>
    </source>
</evidence>
<dbReference type="InterPro" id="IPR003594">
    <property type="entry name" value="HATPase_dom"/>
</dbReference>
<dbReference type="GO" id="GO:0005886">
    <property type="term" value="C:plasma membrane"/>
    <property type="evidence" value="ECO:0007669"/>
    <property type="project" value="UniProtKB-SubCell"/>
</dbReference>
<evidence type="ECO:0000256" key="2">
    <source>
        <dbReference type="ARBA" id="ARBA00004429"/>
    </source>
</evidence>
<dbReference type="AlphaFoldDB" id="A0A1I1X858"/>
<keyword evidence="20" id="KW-1185">Reference proteome</keyword>
<dbReference type="InterPro" id="IPR003661">
    <property type="entry name" value="HisK_dim/P_dom"/>
</dbReference>
<evidence type="ECO:0000256" key="11">
    <source>
        <dbReference type="ARBA" id="ARBA00022840"/>
    </source>
</evidence>
<dbReference type="Gene3D" id="3.30.565.10">
    <property type="entry name" value="Histidine kinase-like ATPase, C-terminal domain"/>
    <property type="match status" value="1"/>
</dbReference>
<comment type="subcellular location">
    <subcellularLocation>
        <location evidence="2">Cell inner membrane</location>
        <topology evidence="2">Multi-pass membrane protein</topology>
    </subcellularLocation>
</comment>
<evidence type="ECO:0000256" key="15">
    <source>
        <dbReference type="SAM" id="MobiDB-lite"/>
    </source>
</evidence>
<accession>A0A1I1X858</accession>
<dbReference type="SUPFAM" id="SSF55874">
    <property type="entry name" value="ATPase domain of HSP90 chaperone/DNA topoisomerase II/histidine kinase"/>
    <property type="match status" value="1"/>
</dbReference>
<evidence type="ECO:0000313" key="20">
    <source>
        <dbReference type="Proteomes" id="UP000199517"/>
    </source>
</evidence>
<keyword evidence="12 16" id="KW-1133">Transmembrane helix</keyword>
<organism evidence="19 20">
    <name type="scientific">Paracidovorax konjaci</name>
    <dbReference type="NCBI Taxonomy" id="32040"/>
    <lineage>
        <taxon>Bacteria</taxon>
        <taxon>Pseudomonadati</taxon>
        <taxon>Pseudomonadota</taxon>
        <taxon>Betaproteobacteria</taxon>
        <taxon>Burkholderiales</taxon>
        <taxon>Comamonadaceae</taxon>
        <taxon>Paracidovorax</taxon>
    </lineage>
</organism>
<reference evidence="20" key="1">
    <citation type="submission" date="2016-10" db="EMBL/GenBank/DDBJ databases">
        <authorList>
            <person name="Varghese N."/>
            <person name="Submissions S."/>
        </authorList>
    </citation>
    <scope>NUCLEOTIDE SEQUENCE [LARGE SCALE GENOMIC DNA]</scope>
    <source>
        <strain evidence="20">DSM 7481</strain>
    </source>
</reference>
<evidence type="ECO:0000256" key="14">
    <source>
        <dbReference type="ARBA" id="ARBA00023136"/>
    </source>
</evidence>
<evidence type="ECO:0000313" key="19">
    <source>
        <dbReference type="EMBL" id="SFE03371.1"/>
    </source>
</evidence>
<evidence type="ECO:0000256" key="13">
    <source>
        <dbReference type="ARBA" id="ARBA00023012"/>
    </source>
</evidence>
<evidence type="ECO:0000256" key="9">
    <source>
        <dbReference type="ARBA" id="ARBA00022741"/>
    </source>
</evidence>
<dbReference type="InterPro" id="IPR050980">
    <property type="entry name" value="2C_sensor_his_kinase"/>
</dbReference>
<feature type="region of interest" description="Disordered" evidence="15">
    <location>
        <begin position="83"/>
        <end position="108"/>
    </location>
</feature>
<evidence type="ECO:0000256" key="8">
    <source>
        <dbReference type="ARBA" id="ARBA00022692"/>
    </source>
</evidence>
<dbReference type="CDD" id="cd00075">
    <property type="entry name" value="HATPase"/>
    <property type="match status" value="1"/>
</dbReference>
<dbReference type="SMART" id="SM00304">
    <property type="entry name" value="HAMP"/>
    <property type="match status" value="1"/>
</dbReference>
<dbReference type="Pfam" id="PF00512">
    <property type="entry name" value="HisKA"/>
    <property type="match status" value="1"/>
</dbReference>
<protein>
    <recommendedName>
        <fullName evidence="3">histidine kinase</fullName>
        <ecNumber evidence="3">2.7.13.3</ecNumber>
    </recommendedName>
</protein>
<keyword evidence="10 19" id="KW-0418">Kinase</keyword>
<gene>
    <name evidence="19" type="ORF">SAMN04489710_11238</name>
</gene>
<dbReference type="CDD" id="cd00082">
    <property type="entry name" value="HisKA"/>
    <property type="match status" value="1"/>
</dbReference>
<dbReference type="Proteomes" id="UP000199517">
    <property type="component" value="Unassembled WGS sequence"/>
</dbReference>
<evidence type="ECO:0000256" key="12">
    <source>
        <dbReference type="ARBA" id="ARBA00022989"/>
    </source>
</evidence>
<evidence type="ECO:0000256" key="10">
    <source>
        <dbReference type="ARBA" id="ARBA00022777"/>
    </source>
</evidence>
<dbReference type="PANTHER" id="PTHR44936">
    <property type="entry name" value="SENSOR PROTEIN CREC"/>
    <property type="match status" value="1"/>
</dbReference>
<keyword evidence="6" id="KW-0597">Phosphoprotein</keyword>
<dbReference type="Pfam" id="PF02518">
    <property type="entry name" value="HATPase_c"/>
    <property type="match status" value="1"/>
</dbReference>
<feature type="compositionally biased region" description="Pro residues" evidence="15">
    <location>
        <begin position="1"/>
        <end position="12"/>
    </location>
</feature>
<evidence type="ECO:0000256" key="1">
    <source>
        <dbReference type="ARBA" id="ARBA00000085"/>
    </source>
</evidence>
<evidence type="ECO:0000256" key="16">
    <source>
        <dbReference type="SAM" id="Phobius"/>
    </source>
</evidence>
<dbReference type="InterPro" id="IPR036097">
    <property type="entry name" value="HisK_dim/P_sf"/>
</dbReference>
<dbReference type="InterPro" id="IPR005467">
    <property type="entry name" value="His_kinase_dom"/>
</dbReference>
<proteinExistence type="predicted"/>
<dbReference type="PROSITE" id="PS50885">
    <property type="entry name" value="HAMP"/>
    <property type="match status" value="1"/>
</dbReference>
<dbReference type="InterPro" id="IPR003660">
    <property type="entry name" value="HAMP_dom"/>
</dbReference>
<dbReference type="EC" id="2.7.13.3" evidence="3"/>
<dbReference type="RefSeq" id="WP_092954756.1">
    <property type="nucleotide sequence ID" value="NZ_FOMQ01000012.1"/>
</dbReference>
<sequence>MRAVPVPLPPEGGPEGAAPAPPAGPRWRAILARCLPDSLFGRLALLLFVAVLSSHVLALTLMFELRPGPPPGPGPAMAAGPGAGMGMGPPAFQGPESAAIWNPPPPRPPHGGGWWHPGLLLDIGVRLAALMLAAWWGARWLAQPLGRLATAARQLGADIQRPPLPEDGTAECREASRVFNQMQARIRRQLSERDRFVAAVSHDLRTPLTRLRLRAECLEAEADRTAFARDIAEMDAMITATLDHLRGVAGAEPLAPLDLRALIDSLVDDEQACGHDVASTGDCRPLPARAGALRRCLDNLVGNAVRYGGGAEITLEDGPDAVRIHVRDHGPGLPAAELGRVVEPFYRVEASRNRHSGGVGLGLSIANDIAQRHGGTLALDNAPGGGLRATLVLPRTPDEGARGA</sequence>
<keyword evidence="9" id="KW-0547">Nucleotide-binding</keyword>
<dbReference type="EMBL" id="FOMQ01000012">
    <property type="protein sequence ID" value="SFE03371.1"/>
    <property type="molecule type" value="Genomic_DNA"/>
</dbReference>
<dbReference type="InterPro" id="IPR036890">
    <property type="entry name" value="HATPase_C_sf"/>
</dbReference>
<dbReference type="SUPFAM" id="SSF47384">
    <property type="entry name" value="Homodimeric domain of signal transducing histidine kinase"/>
    <property type="match status" value="1"/>
</dbReference>
<dbReference type="Gene3D" id="1.10.287.130">
    <property type="match status" value="1"/>
</dbReference>
<comment type="catalytic activity">
    <reaction evidence="1">
        <text>ATP + protein L-histidine = ADP + protein N-phospho-L-histidine.</text>
        <dbReference type="EC" id="2.7.13.3"/>
    </reaction>
</comment>
<keyword evidence="7" id="KW-0808">Transferase</keyword>
<dbReference type="STRING" id="32040.SAMN04489710_11238"/>
<keyword evidence="11" id="KW-0067">ATP-binding</keyword>
<dbReference type="PANTHER" id="PTHR44936:SF5">
    <property type="entry name" value="SENSOR HISTIDINE KINASE ENVZ"/>
    <property type="match status" value="1"/>
</dbReference>
<feature type="region of interest" description="Disordered" evidence="15">
    <location>
        <begin position="1"/>
        <end position="22"/>
    </location>
</feature>
<keyword evidence="14 16" id="KW-0472">Membrane</keyword>
<name>A0A1I1X858_9BURK</name>
<dbReference type="PROSITE" id="PS50109">
    <property type="entry name" value="HIS_KIN"/>
    <property type="match status" value="1"/>
</dbReference>
<dbReference type="InterPro" id="IPR004358">
    <property type="entry name" value="Sig_transdc_His_kin-like_C"/>
</dbReference>
<keyword evidence="5" id="KW-0997">Cell inner membrane</keyword>
<feature type="transmembrane region" description="Helical" evidence="16">
    <location>
        <begin position="43"/>
        <end position="63"/>
    </location>
</feature>
<dbReference type="GO" id="GO:0005524">
    <property type="term" value="F:ATP binding"/>
    <property type="evidence" value="ECO:0007669"/>
    <property type="project" value="UniProtKB-KW"/>
</dbReference>
<dbReference type="SMART" id="SM00388">
    <property type="entry name" value="HisKA"/>
    <property type="match status" value="1"/>
</dbReference>
<feature type="domain" description="Histidine kinase" evidence="17">
    <location>
        <begin position="199"/>
        <end position="397"/>
    </location>
</feature>
<dbReference type="PRINTS" id="PR00344">
    <property type="entry name" value="BCTRLSENSOR"/>
</dbReference>
<dbReference type="OrthoDB" id="9804645at2"/>
<evidence type="ECO:0000256" key="6">
    <source>
        <dbReference type="ARBA" id="ARBA00022553"/>
    </source>
</evidence>
<feature type="domain" description="HAMP" evidence="18">
    <location>
        <begin position="139"/>
        <end position="191"/>
    </location>
</feature>